<dbReference type="GO" id="GO:0009566">
    <property type="term" value="P:fertilization"/>
    <property type="evidence" value="ECO:0007669"/>
    <property type="project" value="UniProtKB-ARBA"/>
</dbReference>
<evidence type="ECO:0000259" key="18">
    <source>
        <dbReference type="PROSITE" id="PS50240"/>
    </source>
</evidence>
<evidence type="ECO:0000256" key="14">
    <source>
        <dbReference type="RuleBase" id="RU363034"/>
    </source>
</evidence>
<dbReference type="GO" id="GO:0004252">
    <property type="term" value="F:serine-type endopeptidase activity"/>
    <property type="evidence" value="ECO:0007669"/>
    <property type="project" value="InterPro"/>
</dbReference>
<evidence type="ECO:0000256" key="2">
    <source>
        <dbReference type="ARBA" id="ARBA00022729"/>
    </source>
</evidence>
<comment type="caution">
    <text evidence="13">Lacks conserved residue(s) required for the propagation of feature annotation.</text>
</comment>
<evidence type="ECO:0000256" key="16">
    <source>
        <dbReference type="SAM" id="SignalP"/>
    </source>
</evidence>
<feature type="domain" description="CUB" evidence="17">
    <location>
        <begin position="1125"/>
        <end position="1244"/>
    </location>
</feature>
<dbReference type="InterPro" id="IPR035914">
    <property type="entry name" value="Sperma_CUB_dom_sf"/>
</dbReference>
<evidence type="ECO:0000256" key="9">
    <source>
        <dbReference type="ARBA" id="ARBA00055017"/>
    </source>
</evidence>
<protein>
    <recommendedName>
        <fullName evidence="11">Ovochymase-2</fullName>
        <ecNumber evidence="10">3.4.21.120</ecNumber>
    </recommendedName>
    <alternativeName>
        <fullName evidence="12">Oviductal protease</fullName>
    </alternativeName>
    <alternativeName>
        <fullName evidence="7">Oviductin</fullName>
    </alternativeName>
</protein>
<keyword evidence="6 13" id="KW-1015">Disulfide bond</keyword>
<dbReference type="PANTHER" id="PTHR24252:SF18">
    <property type="entry name" value="OVOCHYMASE 1"/>
    <property type="match status" value="1"/>
</dbReference>
<evidence type="ECO:0000313" key="19">
    <source>
        <dbReference type="EMBL" id="OCT88117.1"/>
    </source>
</evidence>
<feature type="compositionally biased region" description="Acidic residues" evidence="15">
    <location>
        <begin position="1257"/>
        <end position="1268"/>
    </location>
</feature>
<dbReference type="PRINTS" id="PR00722">
    <property type="entry name" value="CHYMOTRYPSIN"/>
</dbReference>
<evidence type="ECO:0000256" key="8">
    <source>
        <dbReference type="ARBA" id="ARBA00050866"/>
    </source>
</evidence>
<dbReference type="CDD" id="cd00041">
    <property type="entry name" value="CUB"/>
    <property type="match status" value="5"/>
</dbReference>
<dbReference type="EC" id="3.4.21.120" evidence="10"/>
<dbReference type="PROSITE" id="PS00135">
    <property type="entry name" value="TRYPSIN_SER"/>
    <property type="match status" value="3"/>
</dbReference>
<evidence type="ECO:0000256" key="4">
    <source>
        <dbReference type="ARBA" id="ARBA00022801"/>
    </source>
</evidence>
<dbReference type="Pfam" id="PF00089">
    <property type="entry name" value="Trypsin"/>
    <property type="match status" value="3"/>
</dbReference>
<feature type="disulfide bond" evidence="13">
    <location>
        <begin position="443"/>
        <end position="470"/>
    </location>
</feature>
<evidence type="ECO:0000256" key="11">
    <source>
        <dbReference type="ARBA" id="ARBA00073429"/>
    </source>
</evidence>
<dbReference type="EMBL" id="CM004470">
    <property type="protein sequence ID" value="OCT88117.1"/>
    <property type="molecule type" value="Genomic_DNA"/>
</dbReference>
<dbReference type="FunFam" id="2.40.10.10:FF:000003">
    <property type="entry name" value="Transmembrane serine protease 3"/>
    <property type="match status" value="2"/>
</dbReference>
<dbReference type="SMART" id="SM00042">
    <property type="entry name" value="CUB"/>
    <property type="match status" value="5"/>
</dbReference>
<evidence type="ECO:0000256" key="12">
    <source>
        <dbReference type="ARBA" id="ARBA00075374"/>
    </source>
</evidence>
<dbReference type="SMART" id="SM00020">
    <property type="entry name" value="Tryp_SPc"/>
    <property type="match status" value="3"/>
</dbReference>
<evidence type="ECO:0000256" key="5">
    <source>
        <dbReference type="ARBA" id="ARBA00022825"/>
    </source>
</evidence>
<dbReference type="PROSITE" id="PS00134">
    <property type="entry name" value="TRYPSIN_HIS"/>
    <property type="match status" value="3"/>
</dbReference>
<dbReference type="FunFam" id="2.60.120.290:FF:000005">
    <property type="entry name" value="Procollagen C-endopeptidase enhancer 1"/>
    <property type="match status" value="2"/>
</dbReference>
<keyword evidence="2 16" id="KW-0732">Signal</keyword>
<feature type="domain" description="Peptidase S1" evidence="18">
    <location>
        <begin position="1309"/>
        <end position="1537"/>
    </location>
</feature>
<dbReference type="FunFam" id="2.40.10.10:FF:000120">
    <property type="entry name" value="Putative serine protease"/>
    <property type="match status" value="1"/>
</dbReference>
<dbReference type="FunFam" id="2.60.120.290:FF:000013">
    <property type="entry name" value="Membrane frizzled-related protein"/>
    <property type="match status" value="2"/>
</dbReference>
<feature type="domain" description="CUB" evidence="17">
    <location>
        <begin position="325"/>
        <end position="435"/>
    </location>
</feature>
<feature type="domain" description="CUB" evidence="17">
    <location>
        <begin position="443"/>
        <end position="555"/>
    </location>
</feature>
<evidence type="ECO:0000256" key="6">
    <source>
        <dbReference type="ARBA" id="ARBA00023157"/>
    </source>
</evidence>
<gene>
    <name evidence="19" type="ORF">XELAEV_18016746mg</name>
</gene>
<dbReference type="CDD" id="cd00190">
    <property type="entry name" value="Tryp_SPc"/>
    <property type="match status" value="3"/>
</dbReference>
<evidence type="ECO:0000256" key="13">
    <source>
        <dbReference type="PROSITE-ProRule" id="PRU00059"/>
    </source>
</evidence>
<feature type="domain" description="Peptidase S1" evidence="18">
    <location>
        <begin position="598"/>
        <end position="831"/>
    </location>
</feature>
<dbReference type="Proteomes" id="UP000694892">
    <property type="component" value="Chromosome 3L"/>
</dbReference>
<evidence type="ECO:0000256" key="3">
    <source>
        <dbReference type="ARBA" id="ARBA00022737"/>
    </source>
</evidence>
<dbReference type="OMA" id="EHTYYSA"/>
<organism evidence="19 20">
    <name type="scientific">Xenopus laevis</name>
    <name type="common">African clawed frog</name>
    <dbReference type="NCBI Taxonomy" id="8355"/>
    <lineage>
        <taxon>Eukaryota</taxon>
        <taxon>Metazoa</taxon>
        <taxon>Chordata</taxon>
        <taxon>Craniata</taxon>
        <taxon>Vertebrata</taxon>
        <taxon>Euteleostomi</taxon>
        <taxon>Amphibia</taxon>
        <taxon>Batrachia</taxon>
        <taxon>Anura</taxon>
        <taxon>Pipoidea</taxon>
        <taxon>Pipidae</taxon>
        <taxon>Xenopodinae</taxon>
        <taxon>Xenopus</taxon>
        <taxon>Xenopus</taxon>
    </lineage>
</organism>
<dbReference type="InterPro" id="IPR001254">
    <property type="entry name" value="Trypsin_dom"/>
</dbReference>
<comment type="function">
    <text evidence="9">Mediates gamete interaction by affecting the vitelline coat.</text>
</comment>
<dbReference type="Gene3D" id="2.60.120.290">
    <property type="entry name" value="Spermadhesin, CUB domain"/>
    <property type="match status" value="5"/>
</dbReference>
<keyword evidence="4 14" id="KW-0378">Hydrolase</keyword>
<feature type="domain" description="Peptidase S1" evidence="18">
    <location>
        <begin position="71"/>
        <end position="321"/>
    </location>
</feature>
<dbReference type="Pfam" id="PF00431">
    <property type="entry name" value="CUB"/>
    <property type="match status" value="5"/>
</dbReference>
<dbReference type="InterPro" id="IPR009003">
    <property type="entry name" value="Peptidase_S1_PA"/>
</dbReference>
<name>A0A974DA94_XENLA</name>
<dbReference type="PANTHER" id="PTHR24252">
    <property type="entry name" value="ACROSIN-RELATED"/>
    <property type="match status" value="1"/>
</dbReference>
<proteinExistence type="predicted"/>
<accession>A0A974DA94</accession>
<dbReference type="PROSITE" id="PS50240">
    <property type="entry name" value="TRYPSIN_DOM"/>
    <property type="match status" value="3"/>
</dbReference>
<feature type="chain" id="PRO_5037055631" description="Ovochymase-2" evidence="16">
    <location>
        <begin position="32"/>
        <end position="1538"/>
    </location>
</feature>
<evidence type="ECO:0000259" key="17">
    <source>
        <dbReference type="PROSITE" id="PS01180"/>
    </source>
</evidence>
<dbReference type="InterPro" id="IPR000859">
    <property type="entry name" value="CUB_dom"/>
</dbReference>
<evidence type="ECO:0000313" key="20">
    <source>
        <dbReference type="Proteomes" id="UP000694892"/>
    </source>
</evidence>
<dbReference type="Gene3D" id="2.40.10.10">
    <property type="entry name" value="Trypsin-like serine proteases"/>
    <property type="match status" value="3"/>
</dbReference>
<feature type="disulfide bond" evidence="13">
    <location>
        <begin position="994"/>
        <end position="1021"/>
    </location>
</feature>
<keyword evidence="5 14" id="KW-0720">Serine protease</keyword>
<evidence type="ECO:0000256" key="15">
    <source>
        <dbReference type="SAM" id="MobiDB-lite"/>
    </source>
</evidence>
<keyword evidence="3" id="KW-0677">Repeat</keyword>
<feature type="domain" description="CUB" evidence="17">
    <location>
        <begin position="856"/>
        <end position="971"/>
    </location>
</feature>
<feature type="signal peptide" evidence="16">
    <location>
        <begin position="1"/>
        <end position="31"/>
    </location>
</feature>
<evidence type="ECO:0000256" key="1">
    <source>
        <dbReference type="ARBA" id="ARBA00022670"/>
    </source>
</evidence>
<dbReference type="PROSITE" id="PS51257">
    <property type="entry name" value="PROKAR_LIPOPROTEIN"/>
    <property type="match status" value="1"/>
</dbReference>
<dbReference type="SUPFAM" id="SSF50494">
    <property type="entry name" value="Trypsin-like serine proteases"/>
    <property type="match status" value="3"/>
</dbReference>
<dbReference type="SUPFAM" id="SSF49854">
    <property type="entry name" value="Spermadhesin, CUB domain"/>
    <property type="match status" value="5"/>
</dbReference>
<feature type="domain" description="CUB" evidence="17">
    <location>
        <begin position="994"/>
        <end position="1107"/>
    </location>
</feature>
<feature type="region of interest" description="Disordered" evidence="15">
    <location>
        <begin position="1248"/>
        <end position="1280"/>
    </location>
</feature>
<comment type="catalytic activity">
    <reaction evidence="8">
        <text>Preferential cleavage at 371-Gly-Ser-Arg-|-Trp-374 of glycoprotein gp43 in Xenopus laevis coelemic egg envelope to yield gp41.</text>
        <dbReference type="EC" id="3.4.21.120"/>
    </reaction>
</comment>
<sequence length="1538" mass="169011">MGRLVEAVRMGSWGMMVSITLLLWVAACISAKISNLEPQQESPIPGETAELKCGTRPEIGDEPDLEFTSRIVGGGDAAVGGQPWTVSLKLNERHICGGSIVRKDMVVTAAHCVYPVTEIKVSHMTVIVGEYDQQVMDSQEQSIPVSHIEPHPNYRGDGNMGYDIALVFLSKPIIFGSQVQPICLPQVGEKIEAGTLCVSSGWGRLEENGDLSPVLQEVKLPVIDNGTCHAVLEPIGHPVLDDTMLCAGFPEGGMDACQGDSGGPFVCRRRSGVWFLAGCVSWGLGCGRSWGAKQIIRSQSGSPAIFSRVSSVLDFLRPPKLTGGCSSKGRTITGKNGTVRYPLSGNYSINSVCRWMLAVQKAKMIEIRFLQLDIEDHATCTFDYLSFTVNEKMIRKVCGSTIPSPLIVRSNKVTVTFFSDGTFTGRGFEIQFLAIPTKAASACGSAKILKKKGMIYSPNYPDPYPRLKTCSWIIEAPENHIVKLKFEDFNVEYGHGCIYDAVEVYDGAEEKQLIARLCGYTLPLPISSPENTMLIRFKTDMENSYPGFKVKFSFVPKEKQFSLPVDDTPTISMLHPRAIALDVCGMAPMTPKWWLPRIVGGEEASPNSWPWQVQIFFLKTFHCGGAIISPQWILTAAHCIQAAEPSYWTVIAGDHNRMLNESTEQIRNIKTIRIHDNYNSETYDNDIALLYLEEPLDLNDFVRPVCLPEPEEVLTPASVCVVTGWGNTAEDGQPALGLQQLQLPILDSIICNTSYYSGELTDHMLCAGFPSTKEKDACQGDSGGPLVCQNEKEQFSIYGLVSWGEGCGRVSKPGVYTKVRLFFTWIQNTQQDLQQENALLNSKSVEQREGKAAGGCSSDVLVEELVGLIASPGYPFGYAGGLRCSWVIEAAPFSIIKLTLKDLSIEESEDCLNEFLAIYLDDSIDKKVTRCGSLHNKVTYSSSAQRVGVHFQSGDGGSNRNQGFFLQYWIYSVQVPDLAEFTGLSQGPRYGSSCEDVILTSSEGVIESPNYLGNYPDDLHCQWRIIAPVGKVIRVDLLELKTEKDVSGCQDPLLVYNGIGESKDLLGVYCGEIRSISLKSEGSEITLIFTSNSEVSGKGFSLKYSFWDKQAGSKQLEENAASVGCPALDLIQPESMEPGSAELESPNFPSLYSNEMDCQWIIYSKYGKKLQIEVLYLNLEASPNCSWDYLNIYDGPNNSSHLLASLCGHQQDLVFHSNGTFVTLHFHSDKSVVDWGFKIQYGAVPEPSDTLRSLDVPESESDDSEPDESETKQQKDQCGNTTVDPMMLYMARSGKIRNLNKGGKESGRVVGGQQAAPRSWPWLVSIQNSKKRHYCGGIIITNKWILTAAHCEVKINLHRVVVGHTDLTEVQNEHALVINSHVHELYMPGSSPPRNDLLLLELDTPLLLNNSVAVICLPDDVTTDWTQAECLVAGWGVTDVGGMTLPTKLQQAKVPIVSTKKCKDYWVSDVTDNNICAGKAGASSCMGDSGGPLICKREDRYYLVGVVSWGSGKCDVKAPSVYTLTSAFMDWISQHMDT</sequence>
<dbReference type="PROSITE" id="PS01180">
    <property type="entry name" value="CUB"/>
    <property type="match status" value="5"/>
</dbReference>
<dbReference type="InterPro" id="IPR018114">
    <property type="entry name" value="TRYPSIN_HIS"/>
</dbReference>
<evidence type="ECO:0000256" key="7">
    <source>
        <dbReference type="ARBA" id="ARBA00043205"/>
    </source>
</evidence>
<dbReference type="InterPro" id="IPR033116">
    <property type="entry name" value="TRYPSIN_SER"/>
</dbReference>
<keyword evidence="1 14" id="KW-0645">Protease</keyword>
<evidence type="ECO:0000256" key="10">
    <source>
        <dbReference type="ARBA" id="ARBA00066609"/>
    </source>
</evidence>
<reference evidence="20" key="1">
    <citation type="journal article" date="2016" name="Nature">
        <title>Genome evolution in the allotetraploid frog Xenopus laevis.</title>
        <authorList>
            <person name="Session A.M."/>
            <person name="Uno Y."/>
            <person name="Kwon T."/>
            <person name="Chapman J.A."/>
            <person name="Toyoda A."/>
            <person name="Takahashi S."/>
            <person name="Fukui A."/>
            <person name="Hikosaka A."/>
            <person name="Suzuki A."/>
            <person name="Kondo M."/>
            <person name="van Heeringen S.J."/>
            <person name="Quigley I."/>
            <person name="Heinz S."/>
            <person name="Ogino H."/>
            <person name="Ochi H."/>
            <person name="Hellsten U."/>
            <person name="Lyons J.B."/>
            <person name="Simakov O."/>
            <person name="Putnam N."/>
            <person name="Stites J."/>
            <person name="Kuroki Y."/>
            <person name="Tanaka T."/>
            <person name="Michiue T."/>
            <person name="Watanabe M."/>
            <person name="Bogdanovic O."/>
            <person name="Lister R."/>
            <person name="Georgiou G."/>
            <person name="Paranjpe S.S."/>
            <person name="van Kruijsbergen I."/>
            <person name="Shu S."/>
            <person name="Carlson J."/>
            <person name="Kinoshita T."/>
            <person name="Ohta Y."/>
            <person name="Mawaribuchi S."/>
            <person name="Jenkins J."/>
            <person name="Grimwood J."/>
            <person name="Schmutz J."/>
            <person name="Mitros T."/>
            <person name="Mozaffari S.V."/>
            <person name="Suzuki Y."/>
            <person name="Haramoto Y."/>
            <person name="Yamamoto T.S."/>
            <person name="Takagi C."/>
            <person name="Heald R."/>
            <person name="Miller K."/>
            <person name="Haudenschild C."/>
            <person name="Kitzman J."/>
            <person name="Nakayama T."/>
            <person name="Izutsu Y."/>
            <person name="Robert J."/>
            <person name="Fortriede J."/>
            <person name="Burns K."/>
            <person name="Lotay V."/>
            <person name="Karimi K."/>
            <person name="Yasuoka Y."/>
            <person name="Dichmann D.S."/>
            <person name="Flajnik M.F."/>
            <person name="Houston D.W."/>
            <person name="Shendure J."/>
            <person name="DuPasquier L."/>
            <person name="Vize P.D."/>
            <person name="Zorn A.M."/>
            <person name="Ito M."/>
            <person name="Marcotte E.M."/>
            <person name="Wallingford J.B."/>
            <person name="Ito Y."/>
            <person name="Asashima M."/>
            <person name="Ueno N."/>
            <person name="Matsuda Y."/>
            <person name="Veenstra G.J."/>
            <person name="Fujiyama A."/>
            <person name="Harland R.M."/>
            <person name="Taira M."/>
            <person name="Rokhsar D.S."/>
        </authorList>
    </citation>
    <scope>NUCLEOTIDE SEQUENCE [LARGE SCALE GENOMIC DNA]</scope>
    <source>
        <strain evidence="20">J</strain>
    </source>
</reference>
<dbReference type="InterPro" id="IPR001314">
    <property type="entry name" value="Peptidase_S1A"/>
</dbReference>
<dbReference type="InterPro" id="IPR043504">
    <property type="entry name" value="Peptidase_S1_PA_chymotrypsin"/>
</dbReference>
<dbReference type="GO" id="GO:0006508">
    <property type="term" value="P:proteolysis"/>
    <property type="evidence" value="ECO:0007669"/>
    <property type="project" value="UniProtKB-KW"/>
</dbReference>